<organism evidence="2 3">
    <name type="scientific">Microbacterium fluvii</name>
    <dbReference type="NCBI Taxonomy" id="415215"/>
    <lineage>
        <taxon>Bacteria</taxon>
        <taxon>Bacillati</taxon>
        <taxon>Actinomycetota</taxon>
        <taxon>Actinomycetes</taxon>
        <taxon>Micrococcales</taxon>
        <taxon>Microbacteriaceae</taxon>
        <taxon>Microbacterium</taxon>
    </lineage>
</organism>
<feature type="signal peptide" evidence="1">
    <location>
        <begin position="1"/>
        <end position="29"/>
    </location>
</feature>
<proteinExistence type="predicted"/>
<evidence type="ECO:0000313" key="2">
    <source>
        <dbReference type="EMBL" id="MFC7267886.1"/>
    </source>
</evidence>
<sequence length="686" mass="70372">MTPRLARPAAWAAAIALALSSFVAPSATAATPDLPSETALEGVLQVLPDETGLGHADTGTPTGDTVVLVTDDGTRVELVGEPVQHAVSGDRFEGVVEVTDAIAQAIDGDPDEAALGSVVAEASEALDTPLEVVEAELTPTVQAAAAAAAHTVDVMYLAPAGSAVPTASAIDAAIARLSEYWSSQSDGQIAQVTRASDVKYATMSKAAGLCDPDTTWIYAAGEAGFDRTGPSEDPDSYYWAGGHAAHLVVLVPDSVCTVGSGLGTVGSVHAGGVTWSSVAADPLDWDLVLFHEFGHNLGLGHSNVTECPLPTIDGTGCTQREYYDFYDVMGGGISYNNGLFTNTRNVGALNVSQKANLGALTLTGADPSLITVTAAAGSTQRFTLQRASADSGLRGLDVVDQGTGAHLYVEYRSGTGRDAASFYTTISPYVATYSPGVRVLKLVRCVPGAASCAGAASTVLRNSENGRLSYAAGEVFTSQESTLPGARIEVVSTDGDAAVVDVSFDERSRTLTTATPTVSGTAKVGLKLTAKPGTWSIGTALSYRWYVGGTAVSGATKSTFTPTASHAGKTVTVKVTGKRAGFTTASTTSKATAKVAKASTLKKATPKISGTVKVGKKLTAKPGAWTSGTTFTYQWYVGGKAVSKATKSTFTLRSSDKGKTVKVKVTGKKAGYTTASKVSTSTSRVK</sequence>
<dbReference type="Pfam" id="PF13583">
    <property type="entry name" value="Reprolysin_4"/>
    <property type="match status" value="1"/>
</dbReference>
<dbReference type="Gene3D" id="3.40.390.10">
    <property type="entry name" value="Collagenase (Catalytic Domain)"/>
    <property type="match status" value="1"/>
</dbReference>
<name>A0ABW2HDT9_9MICO</name>
<protein>
    <recommendedName>
        <fullName evidence="4">Gametolysin peptidase M11</fullName>
    </recommendedName>
</protein>
<keyword evidence="3" id="KW-1185">Reference proteome</keyword>
<dbReference type="SUPFAM" id="SSF55486">
    <property type="entry name" value="Metalloproteases ('zincins'), catalytic domain"/>
    <property type="match status" value="1"/>
</dbReference>
<evidence type="ECO:0008006" key="4">
    <source>
        <dbReference type="Google" id="ProtNLM"/>
    </source>
</evidence>
<accession>A0ABW2HDT9</accession>
<evidence type="ECO:0000313" key="3">
    <source>
        <dbReference type="Proteomes" id="UP001596507"/>
    </source>
</evidence>
<dbReference type="RefSeq" id="WP_262872810.1">
    <property type="nucleotide sequence ID" value="NZ_BAABKW010000018.1"/>
</dbReference>
<comment type="caution">
    <text evidence="2">The sequence shown here is derived from an EMBL/GenBank/DDBJ whole genome shotgun (WGS) entry which is preliminary data.</text>
</comment>
<dbReference type="InterPro" id="IPR024079">
    <property type="entry name" value="MetalloPept_cat_dom_sf"/>
</dbReference>
<dbReference type="EMBL" id="JBHTBE010000001">
    <property type="protein sequence ID" value="MFC7267886.1"/>
    <property type="molecule type" value="Genomic_DNA"/>
</dbReference>
<reference evidence="3" key="1">
    <citation type="journal article" date="2019" name="Int. J. Syst. Evol. Microbiol.">
        <title>The Global Catalogue of Microorganisms (GCM) 10K type strain sequencing project: providing services to taxonomists for standard genome sequencing and annotation.</title>
        <authorList>
            <consortium name="The Broad Institute Genomics Platform"/>
            <consortium name="The Broad Institute Genome Sequencing Center for Infectious Disease"/>
            <person name="Wu L."/>
            <person name="Ma J."/>
        </authorList>
    </citation>
    <scope>NUCLEOTIDE SEQUENCE [LARGE SCALE GENOMIC DNA]</scope>
    <source>
        <strain evidence="3">CGMCC 1.15772</strain>
    </source>
</reference>
<gene>
    <name evidence="2" type="ORF">ACFQRL_02795</name>
</gene>
<evidence type="ECO:0000256" key="1">
    <source>
        <dbReference type="SAM" id="SignalP"/>
    </source>
</evidence>
<feature type="chain" id="PRO_5045810991" description="Gametolysin peptidase M11" evidence="1">
    <location>
        <begin position="30"/>
        <end position="686"/>
    </location>
</feature>
<dbReference type="Gene3D" id="2.60.40.2700">
    <property type="match status" value="2"/>
</dbReference>
<dbReference type="Proteomes" id="UP001596507">
    <property type="component" value="Unassembled WGS sequence"/>
</dbReference>
<keyword evidence="1" id="KW-0732">Signal</keyword>